<evidence type="ECO:0000256" key="2">
    <source>
        <dbReference type="ARBA" id="ARBA00022737"/>
    </source>
</evidence>
<feature type="site" description="Increases basicity of active site His" evidence="3">
    <location>
        <position position="137"/>
    </location>
</feature>
<dbReference type="PANTHER" id="PTHR43300:SF7">
    <property type="entry name" value="UDP-N-ACETYLBACILLOSAMINE N-ACETYLTRANSFERASE"/>
    <property type="match status" value="1"/>
</dbReference>
<dbReference type="InterPro" id="IPR018357">
    <property type="entry name" value="Hexapep_transf_CS"/>
</dbReference>
<protein>
    <submittedName>
        <fullName evidence="6">Acetyltransferase</fullName>
    </submittedName>
</protein>
<feature type="domain" description="PglD N-terminal" evidence="5">
    <location>
        <begin position="3"/>
        <end position="81"/>
    </location>
</feature>
<dbReference type="NCBIfam" id="TIGR03570">
    <property type="entry name" value="NeuD_NnaD"/>
    <property type="match status" value="1"/>
</dbReference>
<dbReference type="PATRIC" id="fig|1408103.3.peg.1569"/>
<organism evidence="6 7">
    <name type="scientific">Mesobacillus campisalis</name>
    <dbReference type="NCBI Taxonomy" id="1408103"/>
    <lineage>
        <taxon>Bacteria</taxon>
        <taxon>Bacillati</taxon>
        <taxon>Bacillota</taxon>
        <taxon>Bacilli</taxon>
        <taxon>Bacillales</taxon>
        <taxon>Bacillaceae</taxon>
        <taxon>Mesobacillus</taxon>
    </lineage>
</organism>
<evidence type="ECO:0000259" key="5">
    <source>
        <dbReference type="Pfam" id="PF17836"/>
    </source>
</evidence>
<dbReference type="AlphaFoldDB" id="A0A0M2SYE2"/>
<dbReference type="PANTHER" id="PTHR43300">
    <property type="entry name" value="ACETYLTRANSFERASE"/>
    <property type="match status" value="1"/>
</dbReference>
<dbReference type="InterPro" id="IPR041561">
    <property type="entry name" value="PglD_N"/>
</dbReference>
<reference evidence="6 7" key="1">
    <citation type="submission" date="2015-04" db="EMBL/GenBank/DDBJ databases">
        <title>Taxonomic description and genome sequence of Bacillus campisalis sp. nov., a novel member of the genus Bacillus isolated from solar saltern.</title>
        <authorList>
            <person name="Mathan Kumar R."/>
            <person name="Kaur G."/>
            <person name="Kumar A."/>
            <person name="Singh N.K."/>
            <person name="Kaur N."/>
            <person name="Kumar N."/>
            <person name="Mayilraj S."/>
        </authorList>
    </citation>
    <scope>NUCLEOTIDE SEQUENCE [LARGE SCALE GENOMIC DNA]</scope>
    <source>
        <strain evidence="6 7">SA2-6</strain>
    </source>
</reference>
<sequence>MKQLCVIGQGGHSKVIIDIIIAMKKYQIAACLDDKYPGTSKRKGILYGPVSLAEELSKEESMGFVIAIGCNKTRKKLFSELGLPIERFPVLVHPAAVVSPSSIIGGGTVVMPNSTINACAAIGNHAIINTGSVVEHDSLLGNYVHVCPNATLTGNVEAGEGAQIGAGAAIIPGIRIGRWSIVGAGSTVIHPVPDHEKVAGAPAKSILKVRV</sequence>
<dbReference type="RefSeq" id="WP_046523029.1">
    <property type="nucleotide sequence ID" value="NZ_LAYY01000006.1"/>
</dbReference>
<dbReference type="InterPro" id="IPR020019">
    <property type="entry name" value="AcTrfase_PglD-like"/>
</dbReference>
<dbReference type="SUPFAM" id="SSF51161">
    <property type="entry name" value="Trimeric LpxA-like enzymes"/>
    <property type="match status" value="1"/>
</dbReference>
<keyword evidence="2" id="KW-0677">Repeat</keyword>
<accession>A0A0M2SYE2</accession>
<dbReference type="Gene3D" id="3.40.50.20">
    <property type="match status" value="1"/>
</dbReference>
<feature type="binding site" evidence="4">
    <location>
        <position position="145"/>
    </location>
    <ligand>
        <name>acetyl-CoA</name>
        <dbReference type="ChEBI" id="CHEBI:57288"/>
    </ligand>
</feature>
<dbReference type="Pfam" id="PF17836">
    <property type="entry name" value="PglD_N"/>
    <property type="match status" value="1"/>
</dbReference>
<dbReference type="InterPro" id="IPR050179">
    <property type="entry name" value="Trans_hexapeptide_repeat"/>
</dbReference>
<evidence type="ECO:0000256" key="3">
    <source>
        <dbReference type="PIRSR" id="PIRSR620019-1"/>
    </source>
</evidence>
<feature type="binding site" evidence="4">
    <location>
        <position position="69"/>
    </location>
    <ligand>
        <name>substrate</name>
    </ligand>
</feature>
<dbReference type="PROSITE" id="PS00101">
    <property type="entry name" value="HEXAPEP_TRANSFERASES"/>
    <property type="match status" value="1"/>
</dbReference>
<dbReference type="Gene3D" id="2.160.10.10">
    <property type="entry name" value="Hexapeptide repeat proteins"/>
    <property type="match status" value="1"/>
</dbReference>
<dbReference type="InterPro" id="IPR001451">
    <property type="entry name" value="Hexapep"/>
</dbReference>
<dbReference type="Pfam" id="PF00132">
    <property type="entry name" value="Hexapep"/>
    <property type="match status" value="1"/>
</dbReference>
<evidence type="ECO:0000256" key="1">
    <source>
        <dbReference type="ARBA" id="ARBA00022679"/>
    </source>
</evidence>
<name>A0A0M2SYE2_9BACI</name>
<dbReference type="GO" id="GO:0016740">
    <property type="term" value="F:transferase activity"/>
    <property type="evidence" value="ECO:0007669"/>
    <property type="project" value="UniProtKB-KW"/>
</dbReference>
<gene>
    <name evidence="6" type="ORF">WQ57_06980</name>
</gene>
<dbReference type="InterPro" id="IPR011004">
    <property type="entry name" value="Trimer_LpxA-like_sf"/>
</dbReference>
<evidence type="ECO:0000313" key="6">
    <source>
        <dbReference type="EMBL" id="KKK38726.1"/>
    </source>
</evidence>
<dbReference type="OrthoDB" id="9794407at2"/>
<dbReference type="Proteomes" id="UP000034166">
    <property type="component" value="Unassembled WGS sequence"/>
</dbReference>
<dbReference type="EMBL" id="LAYY01000006">
    <property type="protein sequence ID" value="KKK38726.1"/>
    <property type="molecule type" value="Genomic_DNA"/>
</dbReference>
<evidence type="ECO:0000313" key="7">
    <source>
        <dbReference type="Proteomes" id="UP000034166"/>
    </source>
</evidence>
<feature type="active site" description="Proton acceptor" evidence="3">
    <location>
        <position position="136"/>
    </location>
</feature>
<evidence type="ECO:0000256" key="4">
    <source>
        <dbReference type="PIRSR" id="PIRSR620019-2"/>
    </source>
</evidence>
<dbReference type="CDD" id="cd03360">
    <property type="entry name" value="LbH_AT_putative"/>
    <property type="match status" value="1"/>
</dbReference>
<proteinExistence type="predicted"/>
<comment type="caution">
    <text evidence="6">The sequence shown here is derived from an EMBL/GenBank/DDBJ whole genome shotgun (WGS) entry which is preliminary data.</text>
</comment>
<keyword evidence="1 6" id="KW-0808">Transferase</keyword>
<keyword evidence="7" id="KW-1185">Reference proteome</keyword>